<dbReference type="InterPro" id="IPR003730">
    <property type="entry name" value="Cu_polyphenol_OxRdtase"/>
</dbReference>
<evidence type="ECO:0000313" key="13">
    <source>
        <dbReference type="EMBL" id="VFK74550.1"/>
    </source>
</evidence>
<evidence type="ECO:0000256" key="8">
    <source>
        <dbReference type="ARBA" id="ARBA00048968"/>
    </source>
</evidence>
<comment type="catalytic activity">
    <reaction evidence="9">
        <text>S-methyl-5'-thioadenosine + phosphate = 5-(methylsulfanyl)-alpha-D-ribose 1-phosphate + adenine</text>
        <dbReference type="Rhea" id="RHEA:11852"/>
        <dbReference type="ChEBI" id="CHEBI:16708"/>
        <dbReference type="ChEBI" id="CHEBI:17509"/>
        <dbReference type="ChEBI" id="CHEBI:43474"/>
        <dbReference type="ChEBI" id="CHEBI:58533"/>
        <dbReference type="EC" id="2.4.2.28"/>
    </reaction>
    <physiologicalReaction direction="left-to-right" evidence="9">
        <dbReference type="Rhea" id="RHEA:11853"/>
    </physiologicalReaction>
</comment>
<dbReference type="CDD" id="cd16833">
    <property type="entry name" value="YfiH"/>
    <property type="match status" value="1"/>
</dbReference>
<dbReference type="NCBIfam" id="TIGR00726">
    <property type="entry name" value="peptidoglycan editing factor PgeF"/>
    <property type="match status" value="1"/>
</dbReference>
<dbReference type="InterPro" id="IPR011324">
    <property type="entry name" value="Cytotoxic_necrot_fac-like_cat"/>
</dbReference>
<keyword evidence="5" id="KW-0378">Hydrolase</keyword>
<dbReference type="EMBL" id="CAADGH010000006">
    <property type="protein sequence ID" value="VFK74550.1"/>
    <property type="molecule type" value="Genomic_DNA"/>
</dbReference>
<accession>A0A450X0Z0</accession>
<evidence type="ECO:0000256" key="1">
    <source>
        <dbReference type="ARBA" id="ARBA00000553"/>
    </source>
</evidence>
<evidence type="ECO:0000256" key="3">
    <source>
        <dbReference type="ARBA" id="ARBA00022679"/>
    </source>
</evidence>
<dbReference type="InterPro" id="IPR038371">
    <property type="entry name" value="Cu_polyphenol_OxRdtase_sf"/>
</dbReference>
<comment type="catalytic activity">
    <reaction evidence="8">
        <text>adenosine + phosphate = alpha-D-ribose 1-phosphate + adenine</text>
        <dbReference type="Rhea" id="RHEA:27642"/>
        <dbReference type="ChEBI" id="CHEBI:16335"/>
        <dbReference type="ChEBI" id="CHEBI:16708"/>
        <dbReference type="ChEBI" id="CHEBI:43474"/>
        <dbReference type="ChEBI" id="CHEBI:57720"/>
        <dbReference type="EC" id="2.4.2.1"/>
    </reaction>
    <physiologicalReaction direction="left-to-right" evidence="8">
        <dbReference type="Rhea" id="RHEA:27643"/>
    </physiologicalReaction>
</comment>
<name>A0A450X0Z0_9GAMM</name>
<proteinExistence type="inferred from homology"/>
<comment type="similarity">
    <text evidence="2 10">Belongs to the purine nucleoside phosphorylase YfiH/LACC1 family.</text>
</comment>
<evidence type="ECO:0000256" key="6">
    <source>
        <dbReference type="ARBA" id="ARBA00022833"/>
    </source>
</evidence>
<keyword evidence="3" id="KW-0808">Transferase</keyword>
<dbReference type="Pfam" id="PF02578">
    <property type="entry name" value="Cu-oxidase_4"/>
    <property type="match status" value="1"/>
</dbReference>
<evidence type="ECO:0000256" key="7">
    <source>
        <dbReference type="ARBA" id="ARBA00047989"/>
    </source>
</evidence>
<dbReference type="AlphaFoldDB" id="A0A450X0Z0"/>
<evidence type="ECO:0000256" key="9">
    <source>
        <dbReference type="ARBA" id="ARBA00049893"/>
    </source>
</evidence>
<dbReference type="Gene3D" id="3.60.140.10">
    <property type="entry name" value="CNF1/YfiH-like putative cysteine hydrolases"/>
    <property type="match status" value="1"/>
</dbReference>
<evidence type="ECO:0000256" key="2">
    <source>
        <dbReference type="ARBA" id="ARBA00007353"/>
    </source>
</evidence>
<sequence>MIVTQTMMTHPLRFLTPDWPAPANVRAYITTRQGGVSRSPWDGFNLADHVGDDPSAVAANRALLVEKLHLPTAPCWLHQVHGTTVIDADGSCPGLSGDASITQTPNRVCAVLTADCLPVLFCDRLGAEVGIAHAGWRGLAHGVLESTVCALQADPKDLLVWLGPGIGPGAFEVGDDVRDTFIQEHAAATRAFSPQAFSPRVCSPMGDRWLADLYLLARQRLQRLGVRAIHGGGFCTYRDRERFFSYRRDGVTGRMASVIYLLN</sequence>
<organism evidence="11">
    <name type="scientific">Candidatus Kentrum sp. MB</name>
    <dbReference type="NCBI Taxonomy" id="2138164"/>
    <lineage>
        <taxon>Bacteria</taxon>
        <taxon>Pseudomonadati</taxon>
        <taxon>Pseudomonadota</taxon>
        <taxon>Gammaproteobacteria</taxon>
        <taxon>Candidatus Kentrum</taxon>
    </lineage>
</organism>
<comment type="catalytic activity">
    <reaction evidence="1">
        <text>inosine + phosphate = alpha-D-ribose 1-phosphate + hypoxanthine</text>
        <dbReference type="Rhea" id="RHEA:27646"/>
        <dbReference type="ChEBI" id="CHEBI:17368"/>
        <dbReference type="ChEBI" id="CHEBI:17596"/>
        <dbReference type="ChEBI" id="CHEBI:43474"/>
        <dbReference type="ChEBI" id="CHEBI:57720"/>
        <dbReference type="EC" id="2.4.2.1"/>
    </reaction>
    <physiologicalReaction direction="left-to-right" evidence="1">
        <dbReference type="Rhea" id="RHEA:27647"/>
    </physiologicalReaction>
</comment>
<dbReference type="EMBL" id="CAADFQ010000001">
    <property type="protein sequence ID" value="VFK26559.1"/>
    <property type="molecule type" value="Genomic_DNA"/>
</dbReference>
<comment type="catalytic activity">
    <reaction evidence="7">
        <text>adenosine + H2O + H(+) = inosine + NH4(+)</text>
        <dbReference type="Rhea" id="RHEA:24408"/>
        <dbReference type="ChEBI" id="CHEBI:15377"/>
        <dbReference type="ChEBI" id="CHEBI:15378"/>
        <dbReference type="ChEBI" id="CHEBI:16335"/>
        <dbReference type="ChEBI" id="CHEBI:17596"/>
        <dbReference type="ChEBI" id="CHEBI:28938"/>
        <dbReference type="EC" id="3.5.4.4"/>
    </reaction>
    <physiologicalReaction direction="left-to-right" evidence="7">
        <dbReference type="Rhea" id="RHEA:24409"/>
    </physiologicalReaction>
</comment>
<dbReference type="PANTHER" id="PTHR30616">
    <property type="entry name" value="UNCHARACTERIZED PROTEIN YFIH"/>
    <property type="match status" value="1"/>
</dbReference>
<gene>
    <name evidence="11" type="ORF">BECKMB1821G_GA0114241_100347</name>
    <name evidence="13" type="ORF">BECKMB1821H_GA0114242_100641</name>
    <name evidence="12" type="ORF">BECKMB1821I_GA0114274_100133</name>
</gene>
<dbReference type="GO" id="GO:0016787">
    <property type="term" value="F:hydrolase activity"/>
    <property type="evidence" value="ECO:0007669"/>
    <property type="project" value="UniProtKB-KW"/>
</dbReference>
<protein>
    <recommendedName>
        <fullName evidence="10">Purine nucleoside phosphorylase</fullName>
    </recommendedName>
</protein>
<keyword evidence="4" id="KW-0479">Metal-binding</keyword>
<dbReference type="PANTHER" id="PTHR30616:SF2">
    <property type="entry name" value="PURINE NUCLEOSIDE PHOSPHORYLASE LACC1"/>
    <property type="match status" value="1"/>
</dbReference>
<keyword evidence="6" id="KW-0862">Zinc</keyword>
<evidence type="ECO:0000313" key="12">
    <source>
        <dbReference type="EMBL" id="VFK26559.1"/>
    </source>
</evidence>
<dbReference type="SUPFAM" id="SSF64438">
    <property type="entry name" value="CNF1/YfiH-like putative cysteine hydrolases"/>
    <property type="match status" value="1"/>
</dbReference>
<evidence type="ECO:0000313" key="11">
    <source>
        <dbReference type="EMBL" id="VFK22956.1"/>
    </source>
</evidence>
<reference evidence="11" key="1">
    <citation type="submission" date="2019-02" db="EMBL/GenBank/DDBJ databases">
        <authorList>
            <person name="Gruber-Vodicka R. H."/>
            <person name="Seah K. B. B."/>
        </authorList>
    </citation>
    <scope>NUCLEOTIDE SEQUENCE</scope>
    <source>
        <strain evidence="11">BECK_BZ197</strain>
        <strain evidence="13">BECK_BZ198</strain>
        <strain evidence="12">BECK_BZ199</strain>
    </source>
</reference>
<dbReference type="EMBL" id="CAADFO010000003">
    <property type="protein sequence ID" value="VFK22956.1"/>
    <property type="molecule type" value="Genomic_DNA"/>
</dbReference>
<evidence type="ECO:0000256" key="10">
    <source>
        <dbReference type="RuleBase" id="RU361274"/>
    </source>
</evidence>
<dbReference type="GO" id="GO:0017061">
    <property type="term" value="F:S-methyl-5-thioadenosine phosphorylase activity"/>
    <property type="evidence" value="ECO:0007669"/>
    <property type="project" value="UniProtKB-EC"/>
</dbReference>
<dbReference type="GO" id="GO:0005507">
    <property type="term" value="F:copper ion binding"/>
    <property type="evidence" value="ECO:0007669"/>
    <property type="project" value="TreeGrafter"/>
</dbReference>
<evidence type="ECO:0000256" key="5">
    <source>
        <dbReference type="ARBA" id="ARBA00022801"/>
    </source>
</evidence>
<evidence type="ECO:0000256" key="4">
    <source>
        <dbReference type="ARBA" id="ARBA00022723"/>
    </source>
</evidence>